<evidence type="ECO:0000259" key="3">
    <source>
        <dbReference type="Pfam" id="PF00496"/>
    </source>
</evidence>
<dbReference type="Proteomes" id="UP000609531">
    <property type="component" value="Unassembled WGS sequence"/>
</dbReference>
<comment type="caution">
    <text evidence="4">The sequence shown here is derived from an EMBL/GenBank/DDBJ whole genome shotgun (WGS) entry which is preliminary data.</text>
</comment>
<evidence type="ECO:0000313" key="5">
    <source>
        <dbReference type="Proteomes" id="UP000609531"/>
    </source>
</evidence>
<dbReference type="Gene3D" id="3.10.105.10">
    <property type="entry name" value="Dipeptide-binding Protein, Domain 3"/>
    <property type="match status" value="1"/>
</dbReference>
<dbReference type="Pfam" id="PF00496">
    <property type="entry name" value="SBP_bac_5"/>
    <property type="match status" value="1"/>
</dbReference>
<comment type="similarity">
    <text evidence="2">Belongs to the bacterial solute-binding protein 5 family.</text>
</comment>
<dbReference type="GO" id="GO:1904680">
    <property type="term" value="F:peptide transmembrane transporter activity"/>
    <property type="evidence" value="ECO:0007669"/>
    <property type="project" value="TreeGrafter"/>
</dbReference>
<dbReference type="InterPro" id="IPR000914">
    <property type="entry name" value="SBP_5_dom"/>
</dbReference>
<comment type="subcellular location">
    <subcellularLocation>
        <location evidence="1">Periplasm</location>
    </subcellularLocation>
</comment>
<evidence type="ECO:0000256" key="1">
    <source>
        <dbReference type="ARBA" id="ARBA00004418"/>
    </source>
</evidence>
<gene>
    <name evidence="4" type="ORF">JCR33_16465</name>
</gene>
<organism evidence="4 5">
    <name type="scientific">Acuticoccus mangrovi</name>
    <dbReference type="NCBI Taxonomy" id="2796142"/>
    <lineage>
        <taxon>Bacteria</taxon>
        <taxon>Pseudomonadati</taxon>
        <taxon>Pseudomonadota</taxon>
        <taxon>Alphaproteobacteria</taxon>
        <taxon>Hyphomicrobiales</taxon>
        <taxon>Amorphaceae</taxon>
        <taxon>Acuticoccus</taxon>
    </lineage>
</organism>
<dbReference type="GO" id="GO:0015833">
    <property type="term" value="P:peptide transport"/>
    <property type="evidence" value="ECO:0007669"/>
    <property type="project" value="TreeGrafter"/>
</dbReference>
<dbReference type="AlphaFoldDB" id="A0A934IIX5"/>
<dbReference type="EMBL" id="JAEKJA010000014">
    <property type="protein sequence ID" value="MBJ3777303.1"/>
    <property type="molecule type" value="Genomic_DNA"/>
</dbReference>
<dbReference type="InterPro" id="IPR039424">
    <property type="entry name" value="SBP_5"/>
</dbReference>
<keyword evidence="5" id="KW-1185">Reference proteome</keyword>
<dbReference type="Gene3D" id="3.40.190.10">
    <property type="entry name" value="Periplasmic binding protein-like II"/>
    <property type="match status" value="1"/>
</dbReference>
<dbReference type="GO" id="GO:0043190">
    <property type="term" value="C:ATP-binding cassette (ABC) transporter complex"/>
    <property type="evidence" value="ECO:0007669"/>
    <property type="project" value="InterPro"/>
</dbReference>
<dbReference type="PANTHER" id="PTHR30290:SF83">
    <property type="entry name" value="ABC TRANSPORTER SUBSTRATE-BINDING PROTEIN"/>
    <property type="match status" value="1"/>
</dbReference>
<proteinExistence type="inferred from homology"/>
<evidence type="ECO:0000256" key="2">
    <source>
        <dbReference type="ARBA" id="ARBA00005695"/>
    </source>
</evidence>
<evidence type="ECO:0000313" key="4">
    <source>
        <dbReference type="EMBL" id="MBJ3777303.1"/>
    </source>
</evidence>
<protein>
    <submittedName>
        <fullName evidence="4">ABC transporter substrate-binding protein</fullName>
    </submittedName>
</protein>
<reference evidence="4" key="1">
    <citation type="submission" date="2020-12" db="EMBL/GenBank/DDBJ databases">
        <title>Bacterial taxonomy.</title>
        <authorList>
            <person name="Pan X."/>
        </authorList>
    </citation>
    <scope>NUCLEOTIDE SEQUENCE</scope>
    <source>
        <strain evidence="4">B2012</strain>
    </source>
</reference>
<sequence length="501" mass="56029">MTANDVPLTWGQPDNGFEGFRFVGLQLYDALINWDLSSADKPSVLIPGLAESWEVNPDDPTKWTFKLREGVKFHDGTDFDADAVVWNFAKLFDEDSPQYSARQASLVNFRMPGFEKVEKVDDYTVEFTTKEPDSFFPFQISYFLMASPSKWEETKDWNAFAQDPAGTGPFKLDVLTARERAELVPNAEYWDPDRVPKLERLILLPLPDPSARTAALLSGQVDWIEAPAPDAIPRIKSQGMEVVSNVYPHIWPWHFSRVEGSPWNDIKVRKAANLAIDRDGIVQLLGGYGVAAKGHVVPSNAWFGTPSFEVKTDVEAAKKLMAEAGYGPDHPLDVKMTISASGSGQMLPLQMNEYIQQNLAEVGINVDFDVVEWQALLDIWRAGAKSPQANGTDGVNVSYTTQDPYSAFTRFIRSDLAAPNGVNFGYYSDAEMDQLFTDIQTTFDAAERDKLLAKVHTKMVDDALFLWVVHDVAPRAMTSKVKGFVPAQNWFQSLTGVYMEE</sequence>
<dbReference type="CDD" id="cd08495">
    <property type="entry name" value="PBP2_NikA_DppA_OppA_like_8"/>
    <property type="match status" value="1"/>
</dbReference>
<name>A0A934IIX5_9HYPH</name>
<dbReference type="PANTHER" id="PTHR30290">
    <property type="entry name" value="PERIPLASMIC BINDING COMPONENT OF ABC TRANSPORTER"/>
    <property type="match status" value="1"/>
</dbReference>
<dbReference type="PIRSF" id="PIRSF002741">
    <property type="entry name" value="MppA"/>
    <property type="match status" value="1"/>
</dbReference>
<dbReference type="Gene3D" id="3.90.76.10">
    <property type="entry name" value="Dipeptide-binding Protein, Domain 1"/>
    <property type="match status" value="1"/>
</dbReference>
<dbReference type="GO" id="GO:0030288">
    <property type="term" value="C:outer membrane-bounded periplasmic space"/>
    <property type="evidence" value="ECO:0007669"/>
    <property type="project" value="UniProtKB-ARBA"/>
</dbReference>
<dbReference type="InterPro" id="IPR030678">
    <property type="entry name" value="Peptide/Ni-bd"/>
</dbReference>
<dbReference type="SUPFAM" id="SSF53850">
    <property type="entry name" value="Periplasmic binding protein-like II"/>
    <property type="match status" value="1"/>
</dbReference>
<feature type="domain" description="Solute-binding protein family 5" evidence="3">
    <location>
        <begin position="45"/>
        <end position="383"/>
    </location>
</feature>
<accession>A0A934IIX5</accession>